<name>A0A8H6AHA4_PETAA</name>
<evidence type="ECO:0000256" key="1">
    <source>
        <dbReference type="SAM" id="MobiDB-lite"/>
    </source>
</evidence>
<reference evidence="2 3" key="1">
    <citation type="submission" date="2019-04" db="EMBL/GenBank/DDBJ databases">
        <title>Aspergillus burnettii sp. nov., novel species from soil in southeast Queensland.</title>
        <authorList>
            <person name="Gilchrist C.L.M."/>
            <person name="Pitt J.I."/>
            <person name="Lange L."/>
            <person name="Lacey H.J."/>
            <person name="Vuong D."/>
            <person name="Midgley D.J."/>
            <person name="Greenfield P."/>
            <person name="Bradbury M."/>
            <person name="Lacey E."/>
            <person name="Busk P.K."/>
            <person name="Pilgaard B."/>
            <person name="Chooi Y.H."/>
            <person name="Piggott A.M."/>
        </authorList>
    </citation>
    <scope>NUCLEOTIDE SEQUENCE [LARGE SCALE GENOMIC DNA]</scope>
    <source>
        <strain evidence="2 3">FRR 5400</strain>
    </source>
</reference>
<proteinExistence type="predicted"/>
<protein>
    <submittedName>
        <fullName evidence="2">Uncharacterized protein</fullName>
    </submittedName>
</protein>
<evidence type="ECO:0000313" key="2">
    <source>
        <dbReference type="EMBL" id="KAF5866503.1"/>
    </source>
</evidence>
<comment type="caution">
    <text evidence="2">The sequence shown here is derived from an EMBL/GenBank/DDBJ whole genome shotgun (WGS) entry which is preliminary data.</text>
</comment>
<accession>A0A8H6AHA4</accession>
<organism evidence="2 3">
    <name type="scientific">Petromyces alliaceus</name>
    <name type="common">Aspergillus alliaceus</name>
    <dbReference type="NCBI Taxonomy" id="209559"/>
    <lineage>
        <taxon>Eukaryota</taxon>
        <taxon>Fungi</taxon>
        <taxon>Dikarya</taxon>
        <taxon>Ascomycota</taxon>
        <taxon>Pezizomycotina</taxon>
        <taxon>Eurotiomycetes</taxon>
        <taxon>Eurotiomycetidae</taxon>
        <taxon>Eurotiales</taxon>
        <taxon>Aspergillaceae</taxon>
        <taxon>Aspergillus</taxon>
        <taxon>Aspergillus subgen. Circumdati</taxon>
    </lineage>
</organism>
<feature type="compositionally biased region" description="Basic and acidic residues" evidence="1">
    <location>
        <begin position="25"/>
        <end position="39"/>
    </location>
</feature>
<keyword evidence="3" id="KW-1185">Reference proteome</keyword>
<feature type="region of interest" description="Disordered" evidence="1">
    <location>
        <begin position="25"/>
        <end position="55"/>
    </location>
</feature>
<dbReference type="EMBL" id="SPNV01000007">
    <property type="protein sequence ID" value="KAF5866503.1"/>
    <property type="molecule type" value="Genomic_DNA"/>
</dbReference>
<dbReference type="Proteomes" id="UP000541154">
    <property type="component" value="Unassembled WGS sequence"/>
</dbReference>
<dbReference type="AlphaFoldDB" id="A0A8H6AHA4"/>
<sequence length="55" mass="5892">MARALSTALNSPTSVATSHFIRQESKRQCDQDEQHKASEARAALGAAGNCSTKMQ</sequence>
<gene>
    <name evidence="2" type="ORF">ETB97_011388</name>
</gene>
<evidence type="ECO:0000313" key="3">
    <source>
        <dbReference type="Proteomes" id="UP000541154"/>
    </source>
</evidence>